<evidence type="ECO:0000313" key="3">
    <source>
        <dbReference type="Proteomes" id="UP000800036"/>
    </source>
</evidence>
<dbReference type="InterPro" id="IPR001810">
    <property type="entry name" value="F-box_dom"/>
</dbReference>
<reference evidence="2" key="1">
    <citation type="journal article" date="2020" name="Stud. Mycol.">
        <title>101 Dothideomycetes genomes: a test case for predicting lifestyles and emergence of pathogens.</title>
        <authorList>
            <person name="Haridas S."/>
            <person name="Albert R."/>
            <person name="Binder M."/>
            <person name="Bloem J."/>
            <person name="Labutti K."/>
            <person name="Salamov A."/>
            <person name="Andreopoulos B."/>
            <person name="Baker S."/>
            <person name="Barry K."/>
            <person name="Bills G."/>
            <person name="Bluhm B."/>
            <person name="Cannon C."/>
            <person name="Castanera R."/>
            <person name="Culley D."/>
            <person name="Daum C."/>
            <person name="Ezra D."/>
            <person name="Gonzalez J."/>
            <person name="Henrissat B."/>
            <person name="Kuo A."/>
            <person name="Liang C."/>
            <person name="Lipzen A."/>
            <person name="Lutzoni F."/>
            <person name="Magnuson J."/>
            <person name="Mondo S."/>
            <person name="Nolan M."/>
            <person name="Ohm R."/>
            <person name="Pangilinan J."/>
            <person name="Park H.-J."/>
            <person name="Ramirez L."/>
            <person name="Alfaro M."/>
            <person name="Sun H."/>
            <person name="Tritt A."/>
            <person name="Yoshinaga Y."/>
            <person name="Zwiers L.-H."/>
            <person name="Turgeon B."/>
            <person name="Goodwin S."/>
            <person name="Spatafora J."/>
            <person name="Crous P."/>
            <person name="Grigoriev I."/>
        </authorList>
    </citation>
    <scope>NUCLEOTIDE SEQUENCE</scope>
    <source>
        <strain evidence="2">CBS 107.79</strain>
    </source>
</reference>
<dbReference type="AlphaFoldDB" id="A0A6A5VKS2"/>
<gene>
    <name evidence="2" type="ORF">BU23DRAFT_565992</name>
</gene>
<dbReference type="Pfam" id="PF12937">
    <property type="entry name" value="F-box-like"/>
    <property type="match status" value="1"/>
</dbReference>
<keyword evidence="3" id="KW-1185">Reference proteome</keyword>
<name>A0A6A5VKS2_9PLEO</name>
<sequence length="238" mass="26364">MAKRYNLRSQARAIEENRDSTPGRSIPAAGRPEATLLGLPTELQQNISSYLKVKDLCALRATSRHFASIGVTERSLQLAEALEEIQVLATKDGFKDLAAITSVPEFRKHVKRVRFFNPTRLFTHVNFTSSPFKHEHLARLNGQTTVLCANLSPEDFNPVVAPIMSALVSSGFSRNIVELGVDYQGRQESEGVQAVDPQYRNWSSYGGLGVLDIIFSSKHHHIDFSSAQLATRLSQLAS</sequence>
<dbReference type="EMBL" id="ML976667">
    <property type="protein sequence ID" value="KAF1976322.1"/>
    <property type="molecule type" value="Genomic_DNA"/>
</dbReference>
<feature type="domain" description="F-box" evidence="1">
    <location>
        <begin position="33"/>
        <end position="69"/>
    </location>
</feature>
<dbReference type="SUPFAM" id="SSF81383">
    <property type="entry name" value="F-box domain"/>
    <property type="match status" value="1"/>
</dbReference>
<dbReference type="OrthoDB" id="5281164at2759"/>
<dbReference type="PROSITE" id="PS50181">
    <property type="entry name" value="FBOX"/>
    <property type="match status" value="1"/>
</dbReference>
<accession>A0A6A5VKS2</accession>
<dbReference type="Proteomes" id="UP000800036">
    <property type="component" value="Unassembled WGS sequence"/>
</dbReference>
<dbReference type="Gene3D" id="1.20.1280.50">
    <property type="match status" value="1"/>
</dbReference>
<evidence type="ECO:0000259" key="1">
    <source>
        <dbReference type="PROSITE" id="PS50181"/>
    </source>
</evidence>
<dbReference type="InterPro" id="IPR036047">
    <property type="entry name" value="F-box-like_dom_sf"/>
</dbReference>
<evidence type="ECO:0000313" key="2">
    <source>
        <dbReference type="EMBL" id="KAF1976322.1"/>
    </source>
</evidence>
<dbReference type="SMART" id="SM00256">
    <property type="entry name" value="FBOX"/>
    <property type="match status" value="1"/>
</dbReference>
<dbReference type="CDD" id="cd09917">
    <property type="entry name" value="F-box_SF"/>
    <property type="match status" value="1"/>
</dbReference>
<organism evidence="2 3">
    <name type="scientific">Bimuria novae-zelandiae CBS 107.79</name>
    <dbReference type="NCBI Taxonomy" id="1447943"/>
    <lineage>
        <taxon>Eukaryota</taxon>
        <taxon>Fungi</taxon>
        <taxon>Dikarya</taxon>
        <taxon>Ascomycota</taxon>
        <taxon>Pezizomycotina</taxon>
        <taxon>Dothideomycetes</taxon>
        <taxon>Pleosporomycetidae</taxon>
        <taxon>Pleosporales</taxon>
        <taxon>Massarineae</taxon>
        <taxon>Didymosphaeriaceae</taxon>
        <taxon>Bimuria</taxon>
    </lineage>
</organism>
<protein>
    <recommendedName>
        <fullName evidence="1">F-box domain-containing protein</fullName>
    </recommendedName>
</protein>
<proteinExistence type="predicted"/>